<dbReference type="CDD" id="cd21720">
    <property type="entry name" value="gammaCoV_Nsp13-helicase"/>
    <property type="match status" value="1"/>
</dbReference>
<keyword evidence="27 61" id="KW-0378">Hydrolase</keyword>
<dbReference type="PROSITE" id="PS51951">
    <property type="entry name" value="COV_NSP9_SSRNA_BD"/>
    <property type="match status" value="1"/>
</dbReference>
<keyword evidence="16" id="KW-0645">Protease</keyword>
<evidence type="ECO:0000256" key="6">
    <source>
        <dbReference type="ARBA" id="ARBA00003115"/>
    </source>
</evidence>
<dbReference type="SMART" id="SM00506">
    <property type="entry name" value="A1pp"/>
    <property type="match status" value="1"/>
</dbReference>
<evidence type="ECO:0000256" key="41">
    <source>
        <dbReference type="ARBA" id="ARBA00023200"/>
    </source>
</evidence>
<evidence type="ECO:0000256" key="51">
    <source>
        <dbReference type="ARBA" id="ARBA00045592"/>
    </source>
</evidence>
<feature type="domain" description="NiRAN" evidence="74">
    <location>
        <begin position="3970"/>
        <end position="4241"/>
    </location>
</feature>
<dbReference type="InterPro" id="IPR044308">
    <property type="entry name" value="NSP5_Mpro_GammaCoV"/>
</dbReference>
<keyword evidence="22" id="KW-0677">Repeat</keyword>
<evidence type="ECO:0000259" key="83">
    <source>
        <dbReference type="PROSITE" id="PS51958"/>
    </source>
</evidence>
<dbReference type="InterPro" id="IPR046441">
    <property type="entry name" value="RdRp_CoV"/>
</dbReference>
<evidence type="ECO:0000256" key="29">
    <source>
        <dbReference type="ARBA" id="ARBA00022807"/>
    </source>
</evidence>
<evidence type="ECO:0000256" key="65">
    <source>
        <dbReference type="SAM" id="Phobius"/>
    </source>
</evidence>
<dbReference type="InterPro" id="IPR018995">
    <property type="entry name" value="RNA_synth_NSP10_CoV"/>
</dbReference>
<feature type="transmembrane region" description="Helical" evidence="65">
    <location>
        <begin position="2644"/>
        <end position="2664"/>
    </location>
</feature>
<dbReference type="InterPro" id="IPR044371">
    <property type="entry name" value="Macro_X_NSP3-like"/>
</dbReference>
<evidence type="ECO:0000256" key="52">
    <source>
        <dbReference type="ARBA" id="ARBA00046972"/>
    </source>
</evidence>
<keyword evidence="33" id="KW-1043">Host membrane</keyword>
<feature type="domain" description="Nsp12 Interface" evidence="88">
    <location>
        <begin position="4246"/>
        <end position="4344"/>
    </location>
</feature>
<feature type="domain" description="Nsp15 N-terminal oligomerization" evidence="84">
    <location>
        <begin position="6034"/>
        <end position="6094"/>
    </location>
</feature>
<comment type="subunit">
    <text evidence="47">Monomer. Homodimer. Only the homodimer shows catalytic activity.</text>
</comment>
<dbReference type="CDD" id="cd21710">
    <property type="entry name" value="TM_Y_gammaCoV_Nsp3_C"/>
    <property type="match status" value="1"/>
</dbReference>
<evidence type="ECO:0000256" key="20">
    <source>
        <dbReference type="ARBA" id="ARBA00022722"/>
    </source>
</evidence>
<dbReference type="InterPro" id="IPR001205">
    <property type="entry name" value="RNA-dir_pol_C"/>
</dbReference>
<dbReference type="InterPro" id="IPR044383">
    <property type="entry name" value="NSP2_IBV-like"/>
</dbReference>
<keyword evidence="32" id="KW-0067">ATP-binding</keyword>
<feature type="domain" description="Nidovirus-type SAM-dependent 2'-O-MTase" evidence="82">
    <location>
        <begin position="6371"/>
        <end position="6670"/>
    </location>
</feature>
<evidence type="ECO:0000259" key="79">
    <source>
        <dbReference type="PROSITE" id="PS51952"/>
    </source>
</evidence>
<keyword evidence="25 61" id="KW-0255">Endonuclease</keyword>
<evidence type="ECO:0000256" key="18">
    <source>
        <dbReference type="ARBA" id="ARBA00022692"/>
    </source>
</evidence>
<dbReference type="PROSITE" id="PS51952">
    <property type="entry name" value="COV_EXON_MTASE_COACT"/>
    <property type="match status" value="1"/>
</dbReference>
<comment type="function">
    <text evidence="4">Forms a hexadecamer with nsp7 (8 subunits of each) that may participate in viral replication by acting as a primase. Alternatively, may synthesize substantially longer products than oligonucleotide primers.</text>
</comment>
<dbReference type="GO" id="GO:0004843">
    <property type="term" value="F:cysteine-type deubiquitinase activity"/>
    <property type="evidence" value="ECO:0007669"/>
    <property type="project" value="UniProtKB-EC"/>
</dbReference>
<evidence type="ECO:0000256" key="36">
    <source>
        <dbReference type="ARBA" id="ARBA00022989"/>
    </source>
</evidence>
<keyword evidence="39" id="KW-1015">Disulfide bond</keyword>
<evidence type="ECO:0000259" key="88">
    <source>
        <dbReference type="PROSITE" id="PS52000"/>
    </source>
</evidence>
<dbReference type="Pfam" id="PF08717">
    <property type="entry name" value="CoV_NSP8"/>
    <property type="match status" value="1"/>
</dbReference>
<comment type="function">
    <text evidence="7">Forms a hexadecamer with nsp8 (8 subunits of each) that may participate in viral replication by acting as a primase. Alternatively, may synthesize substantially longer products than oligonucleotide primers.</text>
</comment>
<dbReference type="CDD" id="cd23529">
    <property type="entry name" value="capping_2-OMTase_gammaCoV_Nsp16"/>
    <property type="match status" value="1"/>
</dbReference>
<dbReference type="CDD" id="cd21587">
    <property type="entry name" value="gammaCoV_RdRp"/>
    <property type="match status" value="1"/>
</dbReference>
<dbReference type="InterPro" id="IPR044325">
    <property type="entry name" value="NSP15_M_gammaCoV"/>
</dbReference>
<comment type="function">
    <text evidence="48">RNA-directed RNA polymerase that catalyzes the transcription of viral genomic and subgenomic RNAs. Acts in complex with nsp7 and nsp8 to transcribe both the minus and positive strands of genomic RNA. The kinase-like NiRAN domain of NSP12 attaches one or more nucleotides to the amino terminus of NSP9, forming a covalent RNA-protein intermediate that serves as transcription/replication primer. Subgenomic RNAs (sgRNAs) are formed by discontinuous transcription: The polymerase has the ability to pause at transcription-regulating sequences (TRS) and jump to the leader TRS, resulting in a major deletion. This creates a series of subgenomic RNAs that are replicated, transcribed and translated. In addition, Nsp12 is a subunit of the viral RNA capping enzyme that catalyzes the RNA guanylyltransferase reaction for genomic and sub-genomic RNAs. Subsequently, the NiRAN domain transfers RNA to GDP, and forms the core cap structure GpppA-RNA.</text>
</comment>
<evidence type="ECO:0000256" key="1">
    <source>
        <dbReference type="ARBA" id="ARBA00000707"/>
    </source>
</evidence>
<feature type="compositionally biased region" description="Basic and acidic residues" evidence="64">
    <location>
        <begin position="891"/>
        <end position="1003"/>
    </location>
</feature>
<feature type="domain" description="Nsp9 ssRNA-binding" evidence="78">
    <location>
        <begin position="3703"/>
        <end position="3813"/>
    </location>
</feature>
<dbReference type="InterPro" id="IPR037227">
    <property type="entry name" value="EndoU-like"/>
</dbReference>
<dbReference type="GO" id="GO:0004519">
    <property type="term" value="F:endonuclease activity"/>
    <property type="evidence" value="ECO:0007669"/>
    <property type="project" value="UniProtKB-UniRule"/>
</dbReference>
<dbReference type="InterPro" id="IPR044358">
    <property type="entry name" value="RdRp_gammaCoV"/>
</dbReference>
<evidence type="ECO:0000256" key="31">
    <source>
        <dbReference type="ARBA" id="ARBA00022839"/>
    </source>
</evidence>
<dbReference type="InterPro" id="IPR043502">
    <property type="entry name" value="DNA/RNA_pol_sf"/>
</dbReference>
<dbReference type="GO" id="GO:0008242">
    <property type="term" value="F:omega peptidase activity"/>
    <property type="evidence" value="ECO:0007669"/>
    <property type="project" value="InterPro"/>
</dbReference>
<keyword evidence="17 60" id="KW-0808">Transferase</keyword>
<evidence type="ECO:0000259" key="77">
    <source>
        <dbReference type="PROSITE" id="PS51950"/>
    </source>
</evidence>
<evidence type="ECO:0000259" key="72">
    <source>
        <dbReference type="PROSITE" id="PS51944"/>
    </source>
</evidence>
<evidence type="ECO:0000259" key="85">
    <source>
        <dbReference type="PROSITE" id="PS51961"/>
    </source>
</evidence>
<evidence type="ECO:0000313" key="90">
    <source>
        <dbReference type="Proteomes" id="UP000172234"/>
    </source>
</evidence>
<evidence type="ECO:0000256" key="59">
    <source>
        <dbReference type="PROSITE-ProRule" id="PRU01298"/>
    </source>
</evidence>
<comment type="subunit">
    <text evidence="46">Interacts with host PHB and PHB2.</text>
</comment>
<dbReference type="InterPro" id="IPR014828">
    <property type="entry name" value="NSP7_CoV"/>
</dbReference>
<dbReference type="Pfam" id="PF20631">
    <property type="entry name" value="CoV_NSP13_1B"/>
    <property type="match status" value="1"/>
</dbReference>
<dbReference type="CDD" id="cd21667">
    <property type="entry name" value="gammaCoV_Nsp5_Mpro"/>
    <property type="match status" value="1"/>
</dbReference>
<dbReference type="SUPFAM" id="SSF52949">
    <property type="entry name" value="Macro domain-like"/>
    <property type="match status" value="1"/>
</dbReference>
<comment type="function">
    <text evidence="50">Plays a role in host membrane rearrangement that leads to creation of cytoplasmic double-membrane vesicles (DMV) necessary for viral replication. Alone is able to induce paired membranes. Coexpression of nsp3 and nsp4 does not result in the formation of DMVs.</text>
</comment>
<evidence type="ECO:0000256" key="47">
    <source>
        <dbReference type="ARBA" id="ARBA00034508"/>
    </source>
</evidence>
<dbReference type="PROSITE" id="PS51657">
    <property type="entry name" value="PSRV_HELICASE"/>
    <property type="match status" value="1"/>
</dbReference>
<dbReference type="InterPro" id="IPR043611">
    <property type="entry name" value="CoV_NSP3_C"/>
</dbReference>
<dbReference type="InterPro" id="IPR043477">
    <property type="entry name" value="Peptidase_C30_dom3_CoV"/>
</dbReference>
<dbReference type="Pfam" id="PF08715">
    <property type="entry name" value="CoV_peptidase"/>
    <property type="match status" value="1"/>
</dbReference>
<dbReference type="PROSITE" id="PS51948">
    <property type="entry name" value="COV_NSP12_RDRP"/>
    <property type="match status" value="1"/>
</dbReference>
<evidence type="ECO:0000259" key="70">
    <source>
        <dbReference type="PROSITE" id="PS51657"/>
    </source>
</evidence>
<dbReference type="InterPro" id="IPR047566">
    <property type="entry name" value="CoV_NSP3_Y"/>
</dbReference>
<evidence type="ECO:0000256" key="13">
    <source>
        <dbReference type="ARBA" id="ARBA00022484"/>
    </source>
</evidence>
<feature type="region of interest" description="Y4" evidence="62">
    <location>
        <begin position="2192"/>
        <end position="2291"/>
    </location>
</feature>
<evidence type="ECO:0000256" key="21">
    <source>
        <dbReference type="ARBA" id="ARBA00022723"/>
    </source>
</evidence>
<dbReference type="CDD" id="cd21557">
    <property type="entry name" value="Macro_X_Nsp3-like"/>
    <property type="match status" value="1"/>
</dbReference>
<feature type="domain" description="CoV Nsp3 Y" evidence="86">
    <location>
        <begin position="1935"/>
        <end position="2291"/>
    </location>
</feature>
<dbReference type="GO" id="GO:0043139">
    <property type="term" value="F:5'-3' DNA helicase activity"/>
    <property type="evidence" value="ECO:0007669"/>
    <property type="project" value="TreeGrafter"/>
</dbReference>
<dbReference type="GO" id="GO:0006351">
    <property type="term" value="P:DNA-templated transcription"/>
    <property type="evidence" value="ECO:0007669"/>
    <property type="project" value="InterPro"/>
</dbReference>
<comment type="cofactor">
    <cofactor evidence="3">
        <name>Zn(2+)</name>
        <dbReference type="ChEBI" id="CHEBI:29105"/>
    </cofactor>
</comment>
<dbReference type="GO" id="GO:0039520">
    <property type="term" value="P:symbiont-mediated activation of host autophagy"/>
    <property type="evidence" value="ECO:0007669"/>
    <property type="project" value="UniProtKB-KW"/>
</dbReference>
<feature type="active site" evidence="59">
    <location>
        <position position="5701"/>
    </location>
</feature>
<dbReference type="InterPro" id="IPR046438">
    <property type="entry name" value="NIV_2_O_MTASE"/>
</dbReference>
<evidence type="ECO:0000256" key="8">
    <source>
        <dbReference type="ARBA" id="ARBA00004153"/>
    </source>
</evidence>
<dbReference type="CDD" id="cd21658">
    <property type="entry name" value="gammaCoV_Nsp14"/>
    <property type="match status" value="1"/>
</dbReference>
<dbReference type="InterPro" id="IPR043504">
    <property type="entry name" value="Peptidase_S1_PA_chymotrypsin"/>
</dbReference>
<dbReference type="InterPro" id="IPR040795">
    <property type="entry name" value="NSP2_gammaCoV"/>
</dbReference>
<feature type="active site" evidence="61">
    <location>
        <position position="6271"/>
    </location>
</feature>
<evidence type="ECO:0000256" key="49">
    <source>
        <dbReference type="ARBA" id="ARBA00043928"/>
    </source>
</evidence>
<feature type="active site" evidence="59">
    <location>
        <position position="5600"/>
    </location>
</feature>
<evidence type="ECO:0000256" key="30">
    <source>
        <dbReference type="ARBA" id="ARBA00022833"/>
    </source>
</evidence>
<dbReference type="CDD" id="cd21409">
    <property type="entry name" value="1B_cv_Nsp13-like"/>
    <property type="match status" value="1"/>
</dbReference>
<dbReference type="PROSITE" id="PS51124">
    <property type="entry name" value="PEPTIDASE_C16"/>
    <property type="match status" value="1"/>
</dbReference>
<keyword evidence="36 65" id="KW-1133">Transmembrane helix</keyword>
<evidence type="ECO:0000256" key="4">
    <source>
        <dbReference type="ARBA" id="ARBA00002182"/>
    </source>
</evidence>
<dbReference type="SUPFAM" id="SSF101816">
    <property type="entry name" value="Replicase NSP9"/>
    <property type="match status" value="1"/>
</dbReference>
<feature type="domain" description="RdRp Nsp8 cofactor" evidence="77">
    <location>
        <begin position="3493"/>
        <end position="3702"/>
    </location>
</feature>
<dbReference type="GO" id="GO:0044220">
    <property type="term" value="C:host cell perinuclear region of cytoplasm"/>
    <property type="evidence" value="ECO:0007669"/>
    <property type="project" value="UniProtKB-SubCell"/>
</dbReference>
<dbReference type="CDD" id="cd21559">
    <property type="entry name" value="gammaCoV-Nsp6"/>
    <property type="match status" value="1"/>
</dbReference>
<dbReference type="InterPro" id="IPR049894">
    <property type="entry name" value="COV_NSP3_3ECTO"/>
</dbReference>
<dbReference type="CDD" id="cd21832">
    <property type="entry name" value="gammaCoV_Nsp8"/>
    <property type="match status" value="1"/>
</dbReference>
<evidence type="ECO:0000256" key="32">
    <source>
        <dbReference type="ARBA" id="ARBA00022840"/>
    </source>
</evidence>
<dbReference type="Gene3D" id="1.10.1840.10">
    <property type="entry name" value="main proteinase (3clpro) structure, domain 3"/>
    <property type="match status" value="1"/>
</dbReference>
<dbReference type="InterPro" id="IPR046440">
    <property type="entry name" value="AV_NSP11N_COV_NSP15M"/>
</dbReference>
<keyword evidence="31 59" id="KW-0269">Exonuclease</keyword>
<evidence type="ECO:0000256" key="5">
    <source>
        <dbReference type="ARBA" id="ARBA00002697"/>
    </source>
</evidence>
<keyword evidence="15 60" id="KW-0489">Methyltransferase</keyword>
<feature type="active site" evidence="59">
    <location>
        <position position="5782"/>
    </location>
</feature>
<evidence type="ECO:0000256" key="35">
    <source>
        <dbReference type="ARBA" id="ARBA00022953"/>
    </source>
</evidence>
<dbReference type="Gene3D" id="3.40.50.300">
    <property type="entry name" value="P-loop containing nucleotide triphosphate hydrolases"/>
    <property type="match status" value="2"/>
</dbReference>
<dbReference type="CDD" id="cd21689">
    <property type="entry name" value="stalk_CoV_Nsp13-like"/>
    <property type="match status" value="1"/>
</dbReference>
<proteinExistence type="inferred from homology"/>
<evidence type="ECO:0000256" key="37">
    <source>
        <dbReference type="ARBA" id="ARBA00023050"/>
    </source>
</evidence>
<feature type="domain" description="Ubiquitin-like" evidence="71">
    <location>
        <begin position="672"/>
        <end position="777"/>
    </location>
</feature>
<evidence type="ECO:0000259" key="74">
    <source>
        <dbReference type="PROSITE" id="PS51947"/>
    </source>
</evidence>
<keyword evidence="13" id="KW-0696">RNA-directed RNA polymerase</keyword>
<dbReference type="PROSITE" id="PS51950">
    <property type="entry name" value="COV_NSP8"/>
    <property type="match status" value="1"/>
</dbReference>
<feature type="domain" description="Nsp12 RNA-dependent RNA polymerase" evidence="75">
    <location>
        <begin position="4345"/>
        <end position="4911"/>
    </location>
</feature>
<dbReference type="GO" id="GO:0004197">
    <property type="term" value="F:cysteine-type endopeptidase activity"/>
    <property type="evidence" value="ECO:0007669"/>
    <property type="project" value="InterPro"/>
</dbReference>
<keyword evidence="40" id="KW-1038">Host endoplasmic reticulum</keyword>
<evidence type="ECO:0000259" key="75">
    <source>
        <dbReference type="PROSITE" id="PS51948"/>
    </source>
</evidence>
<dbReference type="Gene3D" id="1.10.150.420">
    <property type="entry name" value="Coronavirus nonstructural protein 4 C-terminus"/>
    <property type="match status" value="1"/>
</dbReference>
<dbReference type="SUPFAM" id="SSF140367">
    <property type="entry name" value="Coronavirus NSP7-like"/>
    <property type="match status" value="1"/>
</dbReference>
<feature type="transmembrane region" description="Helical" evidence="65">
    <location>
        <begin position="3220"/>
        <end position="3238"/>
    </location>
</feature>
<feature type="domain" description="N7-MTase" evidence="81">
    <location>
        <begin position="5805"/>
        <end position="6033"/>
    </location>
</feature>
<feature type="active site" evidence="59">
    <location>
        <position position="5777"/>
    </location>
</feature>
<feature type="domain" description="RdRp Nsp7 cofactor" evidence="76">
    <location>
        <begin position="3410"/>
        <end position="3492"/>
    </location>
</feature>
<feature type="transmembrane region" description="Helical" evidence="65">
    <location>
        <begin position="3288"/>
        <end position="3311"/>
    </location>
</feature>
<dbReference type="GO" id="GO:0000175">
    <property type="term" value="F:3'-5'-RNA exonuclease activity"/>
    <property type="evidence" value="ECO:0007669"/>
    <property type="project" value="InterPro"/>
</dbReference>
<dbReference type="Pfam" id="PF01443">
    <property type="entry name" value="Viral_helicase1"/>
    <property type="match status" value="1"/>
</dbReference>
<evidence type="ECO:0000259" key="73">
    <source>
        <dbReference type="PROSITE" id="PS51946"/>
    </source>
</evidence>
<evidence type="ECO:0000256" key="42">
    <source>
        <dbReference type="ARBA" id="ARBA00023239"/>
    </source>
</evidence>
<evidence type="ECO:0000256" key="14">
    <source>
        <dbReference type="ARBA" id="ARBA00022581"/>
    </source>
</evidence>
<dbReference type="InterPro" id="IPR046436">
    <property type="entry name" value="NIV_EXON"/>
</dbReference>
<feature type="region of interest" description="CoV-Y" evidence="62">
    <location>
        <begin position="2026"/>
        <end position="2291"/>
    </location>
</feature>
<feature type="domain" description="Peptidase C30" evidence="68">
    <location>
        <begin position="2809"/>
        <end position="3115"/>
    </location>
</feature>
<keyword evidence="34 58" id="KW-0694">RNA-binding</keyword>
<dbReference type="GO" id="GO:0016829">
    <property type="term" value="F:lyase activity"/>
    <property type="evidence" value="ECO:0007669"/>
    <property type="project" value="UniProtKB-KW"/>
</dbReference>
<name>A0A0F6WGL5_9GAMC</name>
<keyword evidence="37" id="KW-1072">Activation of host autophagy by virus</keyword>
<dbReference type="PANTHER" id="PTHR43788:SF16">
    <property type="entry name" value="HELICASE WITH ZINC FINGER 2"/>
    <property type="match status" value="1"/>
</dbReference>
<dbReference type="PROSITE" id="PS51955">
    <property type="entry name" value="NIV_2_O_MTASE"/>
    <property type="match status" value="1"/>
</dbReference>
<feature type="transmembrane region" description="Helical" evidence="65">
    <location>
        <begin position="3125"/>
        <end position="3146"/>
    </location>
</feature>
<dbReference type="GO" id="GO:0019082">
    <property type="term" value="P:viral protein processing"/>
    <property type="evidence" value="ECO:0007669"/>
    <property type="project" value="InterPro"/>
</dbReference>
<evidence type="ECO:0000259" key="82">
    <source>
        <dbReference type="PROSITE" id="PS51955"/>
    </source>
</evidence>
<dbReference type="Gene3D" id="1.10.8.1190">
    <property type="match status" value="1"/>
</dbReference>
<comment type="catalytic activity">
    <reaction evidence="1">
        <text>Thiol-dependent hydrolysis of ester, thioester, amide, peptide and isopeptide bonds formed by the C-terminal Gly of ubiquitin (a 76-residue protein attached to proteins as an intracellular targeting signal).</text>
        <dbReference type="EC" id="3.4.19.12"/>
    </reaction>
</comment>
<dbReference type="Pfam" id="PF19218">
    <property type="entry name" value="CoV_NSP3_C"/>
    <property type="match status" value="1"/>
</dbReference>
<evidence type="ECO:0000259" key="67">
    <source>
        <dbReference type="PROSITE" id="PS51154"/>
    </source>
</evidence>
<comment type="function">
    <text evidence="51">Responsible for the cleavages located at the N-terminus of the replicase polyprotein. In addition, PL-PRO possesses a deubiquitinating/deISGylating activity and processes both 'Lys-48'- and 'Lys-63'-linked polyubiquitin chains from cellular substrates.</text>
</comment>
<dbReference type="SUPFAM" id="SSF144246">
    <property type="entry name" value="Coronavirus NSP10-like"/>
    <property type="match status" value="1"/>
</dbReference>
<evidence type="ECO:0000256" key="23">
    <source>
        <dbReference type="ARBA" id="ARBA00022741"/>
    </source>
</evidence>
<dbReference type="InterPro" id="IPR037230">
    <property type="entry name" value="NSP8_sf_CoV"/>
</dbReference>
<feature type="binding site" evidence="60">
    <location>
        <begin position="5840"/>
        <end position="5846"/>
    </location>
    <ligand>
        <name>S-adenosyl-L-methionine</name>
        <dbReference type="ChEBI" id="CHEBI:59789"/>
    </ligand>
</feature>
<comment type="subunit">
    <text evidence="45">Interacts with papain-like protease and non-structural protein 6.</text>
</comment>
<evidence type="ECO:0000259" key="81">
    <source>
        <dbReference type="PROSITE" id="PS51954"/>
    </source>
</evidence>
<keyword evidence="23" id="KW-0547">Nucleotide-binding</keyword>
<feature type="domain" description="Peptidase C16" evidence="66">
    <location>
        <begin position="1260"/>
        <end position="1521"/>
    </location>
</feature>
<dbReference type="CDD" id="cd21401">
    <property type="entry name" value="ZBD_cv_Nsp13-like"/>
    <property type="match status" value="1"/>
</dbReference>
<evidence type="ECO:0000256" key="27">
    <source>
        <dbReference type="ARBA" id="ARBA00022801"/>
    </source>
</evidence>
<evidence type="ECO:0000256" key="3">
    <source>
        <dbReference type="ARBA" id="ARBA00001947"/>
    </source>
</evidence>
<dbReference type="Gene3D" id="2.60.120.1680">
    <property type="match status" value="1"/>
</dbReference>
<evidence type="ECO:0000256" key="7">
    <source>
        <dbReference type="ARBA" id="ARBA00003443"/>
    </source>
</evidence>
<dbReference type="Gene3D" id="2.40.10.250">
    <property type="entry name" value="Replicase NSP9"/>
    <property type="match status" value="1"/>
</dbReference>
<dbReference type="InterPro" id="IPR046435">
    <property type="entry name" value="N7_MTase_CoV"/>
</dbReference>
<evidence type="ECO:0000256" key="43">
    <source>
        <dbReference type="ARBA" id="ARBA00024600"/>
    </source>
</evidence>
<evidence type="ECO:0000256" key="46">
    <source>
        <dbReference type="ARBA" id="ARBA00025984"/>
    </source>
</evidence>
<dbReference type="GO" id="GO:0003724">
    <property type="term" value="F:RNA helicase activity"/>
    <property type="evidence" value="ECO:0007669"/>
    <property type="project" value="UniProtKB-EC"/>
</dbReference>
<dbReference type="Proteomes" id="UP000172234">
    <property type="component" value="Segment"/>
</dbReference>
<dbReference type="Pfam" id="PF05409">
    <property type="entry name" value="Peptidase_C30"/>
    <property type="match status" value="1"/>
</dbReference>
<dbReference type="PROSITE" id="PS51992">
    <property type="entry name" value="COV_NSP3_Y"/>
    <property type="match status" value="1"/>
</dbReference>
<evidence type="ECO:0000256" key="10">
    <source>
        <dbReference type="ARBA" id="ARBA00004452"/>
    </source>
</evidence>
<dbReference type="InterPro" id="IPR050534">
    <property type="entry name" value="Coronavir_polyprotein_1ab"/>
</dbReference>
<evidence type="ECO:0000256" key="11">
    <source>
        <dbReference type="ARBA" id="ARBA00008087"/>
    </source>
</evidence>
<dbReference type="PROSITE" id="PS51944">
    <property type="entry name" value="COV_NSP3D_UBL"/>
    <property type="match status" value="1"/>
</dbReference>
<dbReference type="InterPro" id="IPR027351">
    <property type="entry name" value="(+)RNA_virus_helicase_core_dom"/>
</dbReference>
<dbReference type="PROSITE" id="PS51961">
    <property type="entry name" value="AV_NSP11N_COV_NSP15M"/>
    <property type="match status" value="1"/>
</dbReference>
<evidence type="ECO:0000259" key="66">
    <source>
        <dbReference type="PROSITE" id="PS51124"/>
    </source>
</evidence>
<dbReference type="GO" id="GO:0044172">
    <property type="term" value="C:host cell endoplasmic reticulum-Golgi intermediate compartment"/>
    <property type="evidence" value="ECO:0007669"/>
    <property type="project" value="UniProtKB-SubCell"/>
</dbReference>
<dbReference type="InterPro" id="IPR044343">
    <property type="entry name" value="NSP13_1B_dom_CoV"/>
</dbReference>
<evidence type="ECO:0000256" key="15">
    <source>
        <dbReference type="ARBA" id="ARBA00022603"/>
    </source>
</evidence>
<evidence type="ECO:0000256" key="50">
    <source>
        <dbReference type="ARBA" id="ARBA00045257"/>
    </source>
</evidence>
<feature type="transmembrane region" description="Helical" evidence="65">
    <location>
        <begin position="1771"/>
        <end position="1787"/>
    </location>
</feature>
<dbReference type="InterPro" id="IPR009466">
    <property type="entry name" value="NSP14_CoV"/>
</dbReference>
<comment type="similarity">
    <text evidence="11 57">Belongs to the coronaviruses polyprotein 1ab family.</text>
</comment>
<comment type="catalytic activity">
    <reaction evidence="55">
        <text>a 5'-end (N(7)-methyl 5'-triphosphoguanosine)-ribonucleoside in mRNA + S-adenosyl-L-methionine = a 5'-end (N(7)-methyl 5'-triphosphoguanosine)-(2'-O-methyl-ribonucleoside) in mRNA + S-adenosyl-L-homocysteine + H(+)</text>
        <dbReference type="Rhea" id="RHEA:67020"/>
        <dbReference type="Rhea" id="RHEA-COMP:17167"/>
        <dbReference type="Rhea" id="RHEA-COMP:17168"/>
        <dbReference type="ChEBI" id="CHEBI:15378"/>
        <dbReference type="ChEBI" id="CHEBI:57856"/>
        <dbReference type="ChEBI" id="CHEBI:59789"/>
        <dbReference type="ChEBI" id="CHEBI:156461"/>
        <dbReference type="ChEBI" id="CHEBI:167609"/>
        <dbReference type="EC" id="2.1.1.57"/>
    </reaction>
</comment>
<dbReference type="InterPro" id="IPR038123">
    <property type="entry name" value="NSP4_C_sf_CoV"/>
</dbReference>
<feature type="transmembrane region" description="Helical" evidence="65">
    <location>
        <begin position="1907"/>
        <end position="1932"/>
    </location>
</feature>
<dbReference type="InterPro" id="IPR043503">
    <property type="entry name" value="PLpro_palm_finger_dom_CoV"/>
</dbReference>
<evidence type="ECO:0000256" key="16">
    <source>
        <dbReference type="ARBA" id="ARBA00022670"/>
    </source>
</evidence>
<evidence type="ECO:0000256" key="60">
    <source>
        <dbReference type="PROSITE-ProRule" id="PRU01299"/>
    </source>
</evidence>
<comment type="subunit">
    <text evidence="52">Eight copies of nsp7 and eight copies of nsp8 assemble to form a heterohexadecamer dsRNA-encircling ring structure. Interacts with ORF6 protein.</text>
</comment>
<evidence type="ECO:0000259" key="87">
    <source>
        <dbReference type="PROSITE" id="PS51993"/>
    </source>
</evidence>
<comment type="catalytic activity">
    <reaction evidence="54">
        <text>ATP + H2O = ADP + phosphate + H(+)</text>
        <dbReference type="Rhea" id="RHEA:13065"/>
        <dbReference type="ChEBI" id="CHEBI:15377"/>
        <dbReference type="ChEBI" id="CHEBI:15378"/>
        <dbReference type="ChEBI" id="CHEBI:30616"/>
        <dbReference type="ChEBI" id="CHEBI:43474"/>
        <dbReference type="ChEBI" id="CHEBI:456216"/>
        <dbReference type="EC" id="3.6.4.12"/>
    </reaction>
</comment>
<evidence type="ECO:0000259" key="86">
    <source>
        <dbReference type="PROSITE" id="PS51992"/>
    </source>
</evidence>
<dbReference type="Gene3D" id="3.30.160.820">
    <property type="entry name" value="Nsp15 N-terminal domain-like"/>
    <property type="match status" value="1"/>
</dbReference>
<keyword evidence="28" id="KW-0347">Helicase</keyword>
<sequence length="6672" mass="748847">MAPGLSKGVSPNKKNVIFVVKDIQPALCDALFFYTSHVPRDFADAHTVRERFDRNLQSGRVFKFETVCGPVYLQGVPSVPPGVKALDAESKLVDLENIFGVSPLSRRYRDLLKTAPQWSLNVESLDAQAEKLDTLFSSSEILWLQVAAKVQVSAMALRRLVGEVTAKVMDSLGSNLSALFQVVKETMARIFQKALAIFESVSELPQRIAALKMAFAKCARSITVVVVGHALTIREFAGTCLASINGAVAKFFEELPTGFMGAKVFSTLAFFKEAAVKIVENIPNAPRGTKGFEVVGNAKGTQVVVRGMRNDLTLLDQKAEVPVEPESWSAILEGHLCYVFKSGDRFYAAPLSGNFALHDVHCCERVVLLSDGYTPEINDGLLLAALYTSSTVADVLAALKKGEPFKFLGHSFVYVKDATVSFTLAKGASIADVLKLFVKEAADVWSVFNEKSHEFWTRAHNKCRNLKDLVATHCCKAQVTFVVLAIALGVTVWKLVKQVLFKVAGLFTAVVDFCSKAWNGFCDQLIHAKLFVNELGCVLVGVKNHCFQLLLVAVHAFYKTLEKCAIGRIWAGDLLFWAGGAHKVEEDNGEVWFDAVYTVQVDEQGTVIEDNVPDFVVCHDVSIPERQKGYIVQVSADGKNYMFFRYQQGVNTYYAPMSQVGAVNVVCKAGGKTVTFGEDQVKELPTPDVKCIYLDIECCGEPWTSVFKRVYKDPVEVETSLTVEELRAVVYEMMCDSLKLFPDAPKPPHYDNVALVDNQGRDLQTIDSCHLVYVDYDSDGAVSEEEEEDVSDTEDVNEEDERLAGLLKNPANFKYPLPYDDEYSVFCGRLVHKCAIDIYHYPSGDDMYVINDAFDGAVKAIPQSVVDVLGDWAAAVDSQERALLVETPVETPKEETQKPQKVEEQKPKETPVETPKEETQKPQKVEEQKPKETPVETPKEEIQKPQKVEEQKPKETPVETPKEETQKPQKVEEQKPKETPVETPKEETQKPQKVEERKPKETLLNKQFLPDSSSDDEPRKKSFRFKLKPTKCKVPNNVEYSTCVGDLSVVVAKAMDSYEDFVLVNAANEHMRHAGGVAQAIADFCGNKFVDYCDTFISKNGPQQQLLAPSGVAKIQAVNNVVGPRHGQHDLFDKLVAAYKKVVVPGAINYVVPVLSAGIFGVDYKMSIDAMRKAFCDLKIRVLLFSLNQEHIEYFNATCKQKGVYLTEDGTSFKTLVLKPGDTLGHLGGVFAKNKTVFTADDVEDEEVLFTPTTDKAVLEYYGLDAQKYVIYLQTLSQKWEVQYRDNFILLKWRDGNCWISSAMVLLQAAKIRFRGFLAEAWAKFLGGDPTDFVAWCYASCNAKVGDFSDCNWLLANLAEHFDADYTNALLKKRVSCNCGVKSYELRGLEACIQPVRAPNLLHFKTQYSNCPTCGANSMDEVVEASLPYLLLVATDGPAAVDCDENAAGNVVFIGSTNSGHCYTQAVGKAFDNLAQDRKFGKRSPYITAMYMRFSLKSKNSLSVAKKSKSKSDVVKEDVSNLATSSKFSFDDLTDFEQWYDSNIYESLKVQETPENMDEYVSFTTKEDSKLPLTLKVRGIKSVVDFKSKDGFTYKLIPDTDENSKAPVYYPTLDAISLKAIWVEGSANFIVGHPNYNSKVLRVPTFWECAESFVKIGEKVDGVTMGLWRAEHLNRPNLERIFNVVKKTMVGTSVVTTQCGKLISKAATFVADKVGDGVVRNVSDRIKGCFGSTREHFERRVSPQFLKTLFFFVFCFLKASVKGLMASYKSVLCKVLFTALLILWIVYTSDPVISTGIRVLDFLFEGSFCSPYADYGKESFDVLRYCGSDFTRRVRLHGKDSPHLYKHAYSVAQFYKDAVNGISFTWNWLYMLFLLLFVKPVAGFVIICYCIRYLVLSTTVLQTGVGFLDWFIQTVFANFNFMGAGFYFWLFYKVYIQVHHIMYCKDITCEVCKRVARSNRHEVSVVVNGRKQLVHVYTNSGYSFCKRHNWYCRNCDKYGHQNTFMSPEVAGELSEKLKRHVKPTAFAYHVVDDACLVDDFVNLKYNAATPGKEGVHSAVKCFSVSDFLKKAVFLKDAQKCEQISNDSFIVCNTHSAHALEEAKNAAIYYAQCLCKPILILDQVLYDTLACEPVSKSLVDKVCGVLAGILDVDNYCFSGKLNYKAGSLRDALLSVTAGEEAVDMAMFCHNYDLSYTSDGFTNVVPSYGFDLGKLTPRDKGFLINADACIANLKVRNAPPVVWNYHDLIKLSDNCLKFLVSGVIKSGAKFYVTRSDVKQVITCLTQKLLLDKKAGGVLKDTMSWFWFIVKFVVVCYLIFTAGCLYVYHTDYYGVKMHPMYDVNSTFPVENFKVIENGVLRDLVSEDNCFSNKFLGFDDFWGKPYTNSRDCPIVTALIDGTGFVAAGVPGYVHWVMDNTMFIHTAQAEQKPWYAPSWFPQEDVVGYTIDSVITQGEFYSSIATFPARCMYFATSAAPQLYCYGGENDAPGAMPYESVQPHRDIFQPNNVRFSIPQQIMYTPYIVKLASDNYCRGSVCEKTKLGYCYSWNPRWVLYNDDYVKLPGVYCGATVRELVFSMLGSFFTGVSPNLYLHLTTMFLVLLCVMVVFALVIRFQGVFKAYTPVVFAVIMVWGLNVFMLCVYSYNPFVAVMLLALYCYMSLMVGRTVSTVMHLWVVFTFIMVVPWWLACVYIAFIAYMYTPFAMWCYGTAKRTRKLYEGNEFVGSYDLAAQSTFVIRNVEFVKLSNEVGEKLDVYLSAYARLKYYSGTGGEQDYLHACRAWLAYALDQYRANGVEVLYTPPKFSMGVSRLQAGFKKFVSPSSAVEKCIVSVSYRGNNLNGLWLGDSIYCPRHVLGKFSGDQWGDVLNLANNHEFEVVTGNGVTLSVVSRRLKGAVLILQTAIVNADTPKYKFLKANCGDSFTIACSYGGIVIGLYPVTMRSNGTIRASFLAGACGSVGFNIEKGVVNFYYMHHLELPNALHTGTDLMGEFYGGYIDEEVAQKVQPDKLVTNNILAWLYAAIISVRESSFSTPKWLESTTVSIEDYNKWAVDNGFTSFVSCTAITKLSAITGVDVCKLLRTIMVKSAQWGSEPILGQYNFEDEMTPESVFNHVGGVRLQSSVVKRAASWFWSTCVLFCCLFVLCSIVLFTAIPYRYYLHGAVVLFATVLFVSFTVKHVMAYMDTFLLPTLITVIIGVCAEVPFIYNTLISQIVIFFSQWYDPVVFDTVVPWMFLPLVLYTAFKCIQGCYSVNSFNTSLLVLYQFMKLGFVIYTSSNTLTAYSEGNWELFFELVHTTVLANVSSNSLIGLIVFKFAKWMLYYCNASYLNNYVLMAVIINGIGWMFTCYFGFYWWINKVFGLTLGKYSFKVSVDQYRYMCLHKINPPKTVWEVFSTNILIQGIGGDRVLPIATVQSKLSDVKCTTVVLMQLLTKLNVEANSKMHAYLVGLHNKILASDDVNECMDNLLGMLVTLFCVDSTIDLSEYCDDILKRSTVLQSVTQEFSHIPSYAEYERAKDLYEKVLADSKNGSVTQQELAAYRKAANIAKSVFDRDLAVQKKLDSMAERAMTTMYKEARVTDRRAKLVSSLHALLFSMLKKIDSEKLNVLFDQASSGVVPLATVPIVCSNKLTLVVPDPETWVKCVEGMLVTYSTVVWNIDTVFDADGVEIQPSSNGQSLVYHIGGDRIAWPLKVNLTRNVHNKVEASLQNNELMPQGIKTKACIAGTDQAHCNVESKCYYTNINGSSVVAAITSDNPNLKVASFLSDAGNQIFVDLDPPCKFGMKVGGKVEVVYLYFLKNTKSIIRGMVLGAISNVVVLQSKGHETEELESVGILSLCAFAVNPEETYLKYVSAGNQPLGNCVKMLTVHNGNGFAITTKPSPTPDQDSYGGASVCLYCRAHIAHPGASGTLDGRCPFKGSFVQIPTSEKDPVGFCLRNKVCKVCQCWVGFGCQCDSLRQPKPSVQSDAGAPGFDKNYLNRVRGSSEARLIPLSDGNQPHIVKRAFDVCNKESAGMFQNMKHNCARFQEVFEGEDSWKRGLEYKDSYFVVKQTTPSNYAHEQACYEDLKSDVVAVHDFFVFNKTIYNVSRQRLTKYTMMDLCYALRHFDPKDCEVLKEILVLNDCIEDWYWNRSGENQTPWDWFDHNLTWYDPIENPSYYAILANLGHIVRHALLNAVKFGDLMVEKGYVGVVTLDNQDLNGKFYDFGDFQKTMPGAGVPIFDSYYSYIMPIITMTDALATERFYDFDRHKGFKSYDLLKYDYTEEKLELFSKYFKYWDQEYHPNCSECADDRCLIHCANFNILFSTLIPQTSFGNLCRKVYVDGVPFIATCGYHSKELGVIMNQDNTLSFSKMGLGQLMKFVGDPALLVGTSNNLVDLRTSCFSICALASGITHQTVKPGHFNKDFYDFAEKAGMFKEGSSIPLKHFFFPQTGSAAIDDYDYYRYNRHTMFDIRQLLFCLEVTSKYFECYEGGCISASQVVVTNLDKSAGYPFNKFGKARLYYEMSFEEQDQLFESTKKNVLPTITQMNLKYAISAKNRARTVAGVSILSTMTNRQYHQKVLKSIVNTRNAPVVIGTTKFYGGWDNMLRNLVKGVDDPILMGWDYPKCDRAMPNLLRIAASLVLARKHTNCCTWSDRVYRLYNECAQVLSESVLATGGIYVKPGGTSSGDATTAYANSVFNIIQATSANVARLVSTITRDIVYDDVRAMQHELYQQVYRRVNPDAAFVEKFYSYLNKHFSLMILSGDGVVCYNNTYAKQGLVADISAFREVLYYQNNVYMADSKCWVEPDLEKGPHEFCSQHTMLVDVDGEPKYLPYPDPSRILGACVFVDDVDKTEPVAVMERYVALAIDAYPLVYHENEEYKKVFYVLLSYIRKLYQELSKNMLTDYSFVLDIDKGSKFWEEEFYSNMYRAPTTLQSCGVCVVCQSQTILRCGNCVRKPFLCCKCCYDHVMHTNHKNVLSINPYICTHPGCGEADVTKLYLGGMSYFCVNHKPRLSIPLVSNGTVFGIYRANCAGSENVDDFNQLATTNWSTVEPYILANSCSDTLRRFAAETVKATEELHKQQYASAEVKEVLSDKELILSWEPNKARPPLNRNYVFTGFHFTRNSKVQLGDFTFEKGDGKDVVFYKATSTAKLSVGDIFVLTSHNVVSLTAPTLCPQQTFSRLFNLHPNVMVPECFVNNIPLYHLVGKQKRTTVQGPPGSGKSHFAIGLAAYFSNARVVFTACSHAAVDALCEKAFKFLKIDDCTRIVPQRATVECFSKFKPNDTGKKYIFSTINALPEVSCDILLVDEISMLTNYDLSFVNGKINYQYVVYVGDPAQLPAPRTLLNGSLSPKDYNVVTNLMVCVKPDIFLAKCYRCPKEIVDTVSSLVYDGKFIANNPESRQCFKVVVNKGNSDVGHESGSAYNMTQLEFVKDFISRNKEWKGATFISPYNAMNQRAYRMLGLSVQTVDSSQGSEYDYVIFCVTADSAHALNINRFNVALTRAKIGILVVMRQRDELYNALRFVELDSNVALQSTGLFKICNKEFSGVSPAYAVTTKALSATYKVNDELAALVNVEAGSKIPYKHLISLLGFKMSVNVEGCHNMFITRDAAIRNVRGWVGFDVEATHACGPNIGTNLPFQVGFSTGADFVVTPEGLVDTPTGNNFEPVNSKAPPGEQFNHLRALFRSAKPWTVIRPRIVQMLADNLNNVSDCVVFVTWCHGLELTTLRYFVKIGAEEVCSCGARATTFNSSTLAYACWKHCLGFDFVYNPFIIDIQQWGYSGNLQSNHDLYCDVHGRAHVASADAVMTRCLAINNAFCQDVNWDITYPHIANEDEVNSSCRFLQRMYLNACVDALKVKVVYDIGNPKGIKCVRRGDVNFKFFDKNPIVPNVKQFCYDYDQHKDRFVDGLWYCFGIVNVDCYPDNSLVCRYDTRNLSVFNLPGCNGGSLYVNKHAFHTPKFDRISFRNLKAMPFFFYDASPCDTVQVDGVAQDLVSLSTKDCITKCNIGGAVCKKHAQMYAEFVTSYNAAVTAGFTFWVTNQFNPYNLWKLFSSLQSIDNIAYNMYKRGHYDAVVGEIPTVVTGDKVFVIDKGIEKAVFVNQSTLPTSVAFELFAKRNIRTLPNNRILSGLGVDIAYKFVIWDYTNQTPLYRNTVNVCPYTDIEPKGLVVLYDDRNGDYQSFLAADDAVLVSTQCYKRYPYVEIPSHLLVQNGLPLKDGANLYVYKRSKGMFVTLPETLNTQGRCYETFEPRSDVEREFLSLSEQDFVAKYGKDLGLEHILYGEVDKPQLGGLHTVIGMYRLLRDNKLSAKSVTDSDCEVMQNYFVLADNGSYKQVCTVVDLLLDDFLDLLRNILQEYGSGKSKVVTVPIDYHNISFMTWFENGFIKTCYPQLQSAWKCGYNLPELYKVQTCVMEPCNIPNYGVGITLPSGIMMNVAKYTQLCQYLSKTTMCVPHNMRVMHFGAGSDKGVAPGSTVLKQWLPEGTLLVDNDIVDYVSDAHVSVLSDCNKYKTEHKFDLVISDMYTDNDSKRKHEGIVANNGNDDVFIYLANFLRNNLALGGSFAIKVTETSWHDSLYDIAQDCAWWTMFCTAVNASSSEAFLVGINYLGDSGRVKVSGKTLHANYIFWRNVSYLQTSAFTIFDVAKFGLKTKATPVVNLKKELQTDLVLNLIRNGKLVVRDVGNVSFVDDSFVCC</sequence>
<dbReference type="InterPro" id="IPR048673">
    <property type="entry name" value="NSP13_stalk_CoV"/>
</dbReference>
<dbReference type="PROSITE" id="PS51949">
    <property type="entry name" value="COV_NSP7"/>
    <property type="match status" value="1"/>
</dbReference>
<feature type="region of interest" description="Y1" evidence="62">
    <location>
        <begin position="1935"/>
        <end position="2025"/>
    </location>
</feature>
<dbReference type="CDD" id="cd21512">
    <property type="entry name" value="cv_gamma-delta_Nsp2_IBV-like"/>
    <property type="match status" value="1"/>
</dbReference>
<dbReference type="InterPro" id="IPR044353">
    <property type="entry name" value="Nsp3_Ubl2_dom_CoV"/>
</dbReference>
<dbReference type="PANTHER" id="PTHR43788">
    <property type="entry name" value="DNA2/NAM7 HELICASE FAMILY MEMBER"/>
    <property type="match status" value="1"/>
</dbReference>
<dbReference type="InterPro" id="IPR042515">
    <property type="entry name" value="NSP15_N_CoV"/>
</dbReference>
<evidence type="ECO:0000256" key="12">
    <source>
        <dbReference type="ARBA" id="ARBA00011738"/>
    </source>
</evidence>
<keyword evidence="26 56" id="KW-0863">Zinc-finger</keyword>
<dbReference type="CDD" id="cd21733">
    <property type="entry name" value="gammaCoV_PLPro"/>
    <property type="match status" value="1"/>
</dbReference>
<evidence type="ECO:0000313" key="89">
    <source>
        <dbReference type="EMBL" id="AKF17722.1"/>
    </source>
</evidence>
<keyword evidence="90" id="KW-1185">Reference proteome</keyword>
<dbReference type="GO" id="GO:0004482">
    <property type="term" value="F:mRNA 5'-cap (guanine-N7-)-methyltransferase activity"/>
    <property type="evidence" value="ECO:0007669"/>
    <property type="project" value="InterPro"/>
</dbReference>
<dbReference type="InterPro" id="IPR008740">
    <property type="entry name" value="Peptidase_C30_CoV"/>
</dbReference>
<comment type="function">
    <text evidence="5">Plays a pivotal role in viral transcription by stimulating both nsp14 3'-5' exoribonuclease and nsp16 2'-O-methyltransferase activities. Therefore plays an essential role in viral mRNAs cap methylation.</text>
</comment>
<dbReference type="InterPro" id="IPR047570">
    <property type="entry name" value="NSP12_IF_CoV"/>
</dbReference>
<dbReference type="Gene3D" id="3.40.220.10">
    <property type="entry name" value="Leucine Aminopeptidase, subunit E, domain 1"/>
    <property type="match status" value="1"/>
</dbReference>
<reference evidence="89 90" key="1">
    <citation type="journal article" date="2015" name="PLoS ONE">
        <title>Genomic Analysis and Surveillance of the Coronavirus Dominant in Ducks in China.</title>
        <authorList>
            <person name="Zhuang Q.Y."/>
            <person name="Wang K.C."/>
            <person name="Liu S."/>
            <person name="Hou G.Y."/>
            <person name="Jiang W.M."/>
            <person name="Wang S.C."/>
            <person name="Li J.P."/>
            <person name="Yu J.M."/>
            <person name="Chen J.M."/>
        </authorList>
    </citation>
    <scope>NUCLEOTIDE SEQUENCE [LARGE SCALE GENOMIC DNA]</scope>
    <source>
        <strain evidence="89">DK/GD/27/2014</strain>
    </source>
</reference>
<comment type="catalytic activity">
    <reaction evidence="43">
        <text>uridylyl-uridylyl-ribonucleotide-RNA = a 3'-end uridylyl-2',3'-cyclophospho-uridine-RNA + a 5'-end dephospho-ribonucleoside-RNA</text>
        <dbReference type="Rhea" id="RHEA:67732"/>
        <dbReference type="Rhea" id="RHEA-COMP:13936"/>
        <dbReference type="Rhea" id="RHEA-COMP:17334"/>
        <dbReference type="Rhea" id="RHEA-COMP:17335"/>
        <dbReference type="ChEBI" id="CHEBI:138284"/>
        <dbReference type="ChEBI" id="CHEBI:173079"/>
        <dbReference type="ChEBI" id="CHEBI:173080"/>
    </reaction>
</comment>
<feature type="transmembrane region" description="Helical" evidence="65">
    <location>
        <begin position="2670"/>
        <end position="2696"/>
    </location>
</feature>
<evidence type="ECO:0000259" key="76">
    <source>
        <dbReference type="PROSITE" id="PS51949"/>
    </source>
</evidence>
<dbReference type="GO" id="GO:0044167">
    <property type="term" value="C:host cell endoplasmic reticulum membrane"/>
    <property type="evidence" value="ECO:0007669"/>
    <property type="project" value="UniProtKB-SubCell"/>
</dbReference>
<evidence type="ECO:0000256" key="62">
    <source>
        <dbReference type="PROSITE-ProRule" id="PRU01336"/>
    </source>
</evidence>
<dbReference type="Pfam" id="PF19216">
    <property type="entry name" value="CoV_NSP15_M"/>
    <property type="match status" value="1"/>
</dbReference>
<evidence type="ECO:0000256" key="38">
    <source>
        <dbReference type="ARBA" id="ARBA00023136"/>
    </source>
</evidence>
<feature type="transmembrane region" description="Helical" evidence="65">
    <location>
        <begin position="3181"/>
        <end position="3200"/>
    </location>
</feature>
<evidence type="ECO:0000256" key="48">
    <source>
        <dbReference type="ARBA" id="ARBA00043918"/>
    </source>
</evidence>
<evidence type="ECO:0000259" key="68">
    <source>
        <dbReference type="PROSITE" id="PS51442"/>
    </source>
</evidence>
<dbReference type="PROSITE" id="PS51954">
    <property type="entry name" value="COV_N7_MTASE"/>
    <property type="match status" value="1"/>
</dbReference>
<dbReference type="Pfam" id="PF08710">
    <property type="entry name" value="CoV_NSP9"/>
    <property type="match status" value="1"/>
</dbReference>
<dbReference type="CDD" id="cd21828">
    <property type="entry name" value="gammaCoV_Nsp7"/>
    <property type="match status" value="1"/>
</dbReference>
<dbReference type="SUPFAM" id="SSF56672">
    <property type="entry name" value="DNA/RNA polymerases"/>
    <property type="match status" value="1"/>
</dbReference>
<dbReference type="InterPro" id="IPR044357">
    <property type="entry name" value="NSP3_Ubl1_dom_CoV"/>
</dbReference>
<dbReference type="InterPro" id="IPR036333">
    <property type="entry name" value="NSP10_sf_CoV"/>
</dbReference>
<dbReference type="GO" id="GO:0003723">
    <property type="term" value="F:RNA binding"/>
    <property type="evidence" value="ECO:0007669"/>
    <property type="project" value="UniProtKB-KW"/>
</dbReference>
<evidence type="ECO:0000256" key="58">
    <source>
        <dbReference type="PROSITE-ProRule" id="PRU01296"/>
    </source>
</evidence>
<keyword evidence="38 65" id="KW-0472">Membrane</keyword>
<dbReference type="InterPro" id="IPR029063">
    <property type="entry name" value="SAM-dependent_MTases_sf"/>
</dbReference>
<comment type="subcellular location">
    <subcellularLocation>
        <location evidence="9">Host cytoplasm</location>
        <location evidence="9">Host perinuclear region</location>
    </subcellularLocation>
    <subcellularLocation>
        <location evidence="8">Host endoplasmic reticulum membrane</location>
        <topology evidence="8">Multi-pass membrane protein</topology>
    </subcellularLocation>
    <subcellularLocation>
        <location evidence="10">Host endoplasmic reticulum-Golgi intermediate compartment</location>
    </subcellularLocation>
</comment>
<feature type="domain" description="CV ZBD" evidence="69">
    <location>
        <begin position="4912"/>
        <end position="5024"/>
    </location>
</feature>
<evidence type="ECO:0000256" key="57">
    <source>
        <dbReference type="PROSITE-ProRule" id="PRU01294"/>
    </source>
</evidence>
<evidence type="ECO:0000256" key="9">
    <source>
        <dbReference type="ARBA" id="ARBA00004407"/>
    </source>
</evidence>
<dbReference type="InterPro" id="IPR036499">
    <property type="entry name" value="NSP9_sf_CoV"/>
</dbReference>
<feature type="domain" description="NendoU" evidence="83">
    <location>
        <begin position="6227"/>
        <end position="6368"/>
    </location>
</feature>
<feature type="region of interest" description="GpppA-binding" evidence="60">
    <location>
        <begin position="5921"/>
        <end position="5935"/>
    </location>
</feature>
<evidence type="ECO:0000256" key="45">
    <source>
        <dbReference type="ARBA" id="ARBA00025840"/>
    </source>
</evidence>
<dbReference type="PROSITE" id="PS51953">
    <property type="entry name" value="NIV_EXON"/>
    <property type="match status" value="1"/>
</dbReference>
<dbReference type="Gene3D" id="3.40.50.150">
    <property type="entry name" value="Vaccinia Virus protein VP39"/>
    <property type="match status" value="1"/>
</dbReference>
<dbReference type="PROSITE" id="PS52000">
    <property type="entry name" value="COV_NSP12_IF"/>
    <property type="match status" value="1"/>
</dbReference>
<evidence type="ECO:0000259" key="84">
    <source>
        <dbReference type="PROSITE" id="PS51960"/>
    </source>
</evidence>
<dbReference type="PROSITE" id="PS51653">
    <property type="entry name" value="CV_ZBD"/>
    <property type="match status" value="1"/>
</dbReference>
<feature type="domain" description="(+)RNA virus helicase C-terminal" evidence="70">
    <location>
        <begin position="5168"/>
        <end position="5520"/>
    </location>
</feature>
<keyword evidence="35" id="KW-0693">Viral RNA replication</keyword>
<dbReference type="PROSITE" id="PS51960">
    <property type="entry name" value="COV_NSP15_NTD"/>
    <property type="match status" value="1"/>
</dbReference>
<dbReference type="SUPFAM" id="SSF143076">
    <property type="entry name" value="Coronavirus NSP8-like"/>
    <property type="match status" value="1"/>
</dbReference>
<dbReference type="Pfam" id="PF16348">
    <property type="entry name" value="CoV_NSP4_C"/>
    <property type="match status" value="1"/>
</dbReference>
<dbReference type="PROSITE" id="PS51154">
    <property type="entry name" value="MACRO"/>
    <property type="match status" value="1"/>
</dbReference>
<evidence type="ECO:0000256" key="22">
    <source>
        <dbReference type="ARBA" id="ARBA00022737"/>
    </source>
</evidence>
<dbReference type="Gene3D" id="3.30.70.3540">
    <property type="entry name" value="Nsp8 replicase, head domain"/>
    <property type="match status" value="1"/>
</dbReference>
<organism evidence="89 90">
    <name type="scientific">Duck coronavirus DK/GD/27/2014</name>
    <dbReference type="NCBI Taxonomy" id="2849730"/>
    <lineage>
        <taxon>Viruses</taxon>
        <taxon>Riboviria</taxon>
        <taxon>Orthornavirae</taxon>
        <taxon>Pisuviricota</taxon>
        <taxon>Pisoniviricetes</taxon>
        <taxon>Nidovirales</taxon>
        <taxon>Cornidovirineae</taxon>
        <taxon>Coronaviridae</taxon>
        <taxon>Orthocoronavirinae</taxon>
        <taxon>Gammacoronavirus</taxon>
        <taxon>Igacovirus</taxon>
        <taxon>Gammacoronavirus anatis</taxon>
        <taxon>Duck coronavirus 2714</taxon>
    </lineage>
</organism>
<dbReference type="PROSITE" id="PS51943">
    <property type="entry name" value="COV_NSP3A_UBL"/>
    <property type="match status" value="1"/>
</dbReference>
<dbReference type="Pfam" id="PF06471">
    <property type="entry name" value="CoV_ExoN"/>
    <property type="match status" value="1"/>
</dbReference>
<gene>
    <name evidence="89" type="primary">1ab</name>
</gene>
<comment type="catalytic activity">
    <reaction evidence="53">
        <text>ATP + H2O = ADP + phosphate + H(+)</text>
        <dbReference type="Rhea" id="RHEA:13065"/>
        <dbReference type="ChEBI" id="CHEBI:15377"/>
        <dbReference type="ChEBI" id="CHEBI:15378"/>
        <dbReference type="ChEBI" id="CHEBI:30616"/>
        <dbReference type="ChEBI" id="CHEBI:43474"/>
        <dbReference type="ChEBI" id="CHEBI:456216"/>
        <dbReference type="EC" id="3.6.4.13"/>
    </reaction>
</comment>
<dbReference type="GO" id="GO:0008270">
    <property type="term" value="F:zinc ion binding"/>
    <property type="evidence" value="ECO:0007669"/>
    <property type="project" value="UniProtKB-UniRule"/>
</dbReference>
<accession>A0A0F6WGL5</accession>
<feature type="region of interest" description="ZF2" evidence="62">
    <location>
        <begin position="1985"/>
        <end position="1995"/>
    </location>
</feature>
<evidence type="ECO:0000256" key="39">
    <source>
        <dbReference type="ARBA" id="ARBA00023157"/>
    </source>
</evidence>
<dbReference type="InterPro" id="IPR043174">
    <property type="entry name" value="NSP15_middle_sf"/>
</dbReference>
<feature type="region of interest" description="Disordered" evidence="64">
    <location>
        <begin position="885"/>
        <end position="1022"/>
    </location>
</feature>
<dbReference type="InterPro" id="IPR043606">
    <property type="entry name" value="CoV_NSP15_N"/>
</dbReference>
<dbReference type="InterPro" id="IPR027352">
    <property type="entry name" value="NSP13_ZBD_CoV-like"/>
</dbReference>
<evidence type="ECO:0000256" key="44">
    <source>
        <dbReference type="ARBA" id="ARBA00024700"/>
    </source>
</evidence>
<keyword evidence="29" id="KW-0788">Thiol protease</keyword>
<evidence type="ECO:0000259" key="80">
    <source>
        <dbReference type="PROSITE" id="PS51953"/>
    </source>
</evidence>
<evidence type="ECO:0000256" key="33">
    <source>
        <dbReference type="ARBA" id="ARBA00022870"/>
    </source>
</evidence>
<dbReference type="SUPFAM" id="SSF50494">
    <property type="entry name" value="Trypsin-like serine proteases"/>
    <property type="match status" value="1"/>
</dbReference>
<dbReference type="InterPro" id="IPR014822">
    <property type="entry name" value="NSP9_CoV"/>
</dbReference>
<evidence type="ECO:0000256" key="17">
    <source>
        <dbReference type="ARBA" id="ARBA00022679"/>
    </source>
</evidence>
<comment type="cofactor">
    <cofactor evidence="2">
        <name>Mn(2+)</name>
        <dbReference type="ChEBI" id="CHEBI:29035"/>
    </cofactor>
</comment>
<feature type="transmembrane region" description="Helical" evidence="65">
    <location>
        <begin position="2302"/>
        <end position="2325"/>
    </location>
</feature>
<dbReference type="InterPro" id="IPR009003">
    <property type="entry name" value="Peptidase_S1_PA"/>
</dbReference>
<comment type="function">
    <text evidence="6">May play a role in the modulation of host cell survival signaling pathway by interacting with host PHB and PHB2. Indeed, these two proteins play a role in maintaining the functional integrity of the mitochondria and protecting cells from various stresses.</text>
</comment>
<dbReference type="InterPro" id="IPR043612">
    <property type="entry name" value="CoV_NSP4_N"/>
</dbReference>
<evidence type="ECO:0000256" key="24">
    <source>
        <dbReference type="ARBA" id="ARBA00022758"/>
    </source>
</evidence>
<evidence type="ECO:0000256" key="40">
    <source>
        <dbReference type="ARBA" id="ARBA00023184"/>
    </source>
</evidence>
<protein>
    <recommendedName>
        <fullName evidence="63">ORF1ab polyprotein</fullName>
    </recommendedName>
</protein>
<dbReference type="Gene3D" id="1.10.8.370">
    <property type="entry name" value="nsp7 replicase"/>
    <property type="match status" value="1"/>
</dbReference>
<dbReference type="InterPro" id="IPR009469">
    <property type="entry name" value="RdRp_N_CoV"/>
</dbReference>
<evidence type="ECO:0000256" key="54">
    <source>
        <dbReference type="ARBA" id="ARBA00047995"/>
    </source>
</evidence>
<keyword evidence="19" id="KW-0548">Nucleotidyltransferase</keyword>
<dbReference type="InterPro" id="IPR043178">
    <property type="entry name" value="PLpro_thumb_sf_CoV"/>
</dbReference>
<dbReference type="CDD" id="cd22650">
    <property type="entry name" value="NTD_gammaCoV_Nsp15-like"/>
    <property type="match status" value="1"/>
</dbReference>
<feature type="transmembrane region" description="Helical" evidence="65">
    <location>
        <begin position="3323"/>
        <end position="3350"/>
    </location>
</feature>
<feature type="domain" description="ExoN" evidence="80">
    <location>
        <begin position="5582"/>
        <end position="5796"/>
    </location>
</feature>
<dbReference type="InterPro" id="IPR043472">
    <property type="entry name" value="Macro_dom-like"/>
</dbReference>
<keyword evidence="18 65" id="KW-0812">Transmembrane</keyword>
<dbReference type="Gene3D" id="3.40.50.11580">
    <property type="match status" value="1"/>
</dbReference>
<evidence type="ECO:0000256" key="61">
    <source>
        <dbReference type="PROSITE-ProRule" id="PRU01303"/>
    </source>
</evidence>
<dbReference type="InterPro" id="IPR044328">
    <property type="entry name" value="NSP15_gammaCoV_N"/>
</dbReference>
<dbReference type="GO" id="GO:0003968">
    <property type="term" value="F:RNA-directed RNA polymerase activity"/>
    <property type="evidence" value="ECO:0007669"/>
    <property type="project" value="UniProtKB-KW"/>
</dbReference>
<keyword evidence="30 62" id="KW-0862">Zinc</keyword>
<keyword evidence="41" id="KW-1035">Host cytoplasm</keyword>
<dbReference type="Pfam" id="PF19217">
    <property type="entry name" value="CoV_NSP4_N"/>
    <property type="match status" value="1"/>
</dbReference>
<dbReference type="InterPro" id="IPR013016">
    <property type="entry name" value="Peptidase_C16_CoV"/>
</dbReference>
<dbReference type="InterPro" id="IPR032505">
    <property type="entry name" value="CoV_NSP4_C"/>
</dbReference>
<dbReference type="Pfam" id="PF08716">
    <property type="entry name" value="CoV_NSP7"/>
    <property type="match status" value="1"/>
</dbReference>
<feature type="domain" description="Ubiquitin-like" evidence="72">
    <location>
        <begin position="1199"/>
        <end position="1251"/>
    </location>
</feature>
<evidence type="ECO:0000256" key="56">
    <source>
        <dbReference type="PROSITE-ProRule" id="PRU00444"/>
    </source>
</evidence>
<evidence type="ECO:0000256" key="19">
    <source>
        <dbReference type="ARBA" id="ARBA00022695"/>
    </source>
</evidence>
<evidence type="ECO:0000259" key="78">
    <source>
        <dbReference type="PROSITE" id="PS51951"/>
    </source>
</evidence>
<dbReference type="InterPro" id="IPR044863">
    <property type="entry name" value="NIRAN"/>
</dbReference>
<evidence type="ECO:0000256" key="28">
    <source>
        <dbReference type="ARBA" id="ARBA00022806"/>
    </source>
</evidence>
<feature type="transmembrane region" description="Helical" evidence="65">
    <location>
        <begin position="1868"/>
        <end position="1895"/>
    </location>
</feature>
<dbReference type="Pfam" id="PF19215">
    <property type="entry name" value="CoV_NSP15_C"/>
    <property type="match status" value="1"/>
</dbReference>
<dbReference type="InterPro" id="IPR043610">
    <property type="entry name" value="NSP6_CoV"/>
</dbReference>
<dbReference type="InterPro" id="IPR037204">
    <property type="entry name" value="NSP7_sf_CoV"/>
</dbReference>
<dbReference type="GO" id="GO:0006508">
    <property type="term" value="P:proteolysis"/>
    <property type="evidence" value="ECO:0007669"/>
    <property type="project" value="UniProtKB-KW"/>
</dbReference>
<feature type="active site" evidence="61">
    <location>
        <position position="6311"/>
    </location>
</feature>
<dbReference type="PROSITE" id="PS51442">
    <property type="entry name" value="M_PRO"/>
    <property type="match status" value="1"/>
</dbReference>
<comment type="caution">
    <text evidence="62">Lacks conserved residue(s) required for the propagation of feature annotation.</text>
</comment>
<dbReference type="CDD" id="cd21473">
    <property type="entry name" value="cv_Nsp4_TM"/>
    <property type="match status" value="1"/>
</dbReference>
<dbReference type="PROSITE" id="PS51958">
    <property type="entry name" value="NENDOU"/>
    <property type="match status" value="1"/>
</dbReference>
<dbReference type="Gene3D" id="2.40.10.10">
    <property type="entry name" value="Trypsin-like serine proteases"/>
    <property type="match status" value="2"/>
</dbReference>
<dbReference type="InterPro" id="IPR002589">
    <property type="entry name" value="Macro_dom"/>
</dbReference>
<dbReference type="GO" id="GO:0004483">
    <property type="term" value="F:methyltransferase cap1 activity"/>
    <property type="evidence" value="ECO:0007669"/>
    <property type="project" value="UniProtKB-EC"/>
</dbReference>
<dbReference type="Pfam" id="PF00680">
    <property type="entry name" value="RdRP_1"/>
    <property type="match status" value="1"/>
</dbReference>
<dbReference type="Pfam" id="PF19213">
    <property type="entry name" value="CoV_NSP6"/>
    <property type="match status" value="1"/>
</dbReference>
<dbReference type="GO" id="GO:0005524">
    <property type="term" value="F:ATP binding"/>
    <property type="evidence" value="ECO:0007669"/>
    <property type="project" value="UniProtKB-KW"/>
</dbReference>
<dbReference type="PROSITE" id="PS51946">
    <property type="entry name" value="COV_NSP4C"/>
    <property type="match status" value="1"/>
</dbReference>
<evidence type="ECO:0000256" key="63">
    <source>
        <dbReference type="PROSITE-ProRule" id="PRU01344"/>
    </source>
</evidence>
<dbReference type="Gene3D" id="6.10.250.2820">
    <property type="match status" value="1"/>
</dbReference>
<dbReference type="GO" id="GO:0019079">
    <property type="term" value="P:viral genome replication"/>
    <property type="evidence" value="ECO:0007669"/>
    <property type="project" value="InterPro"/>
</dbReference>
<dbReference type="KEGG" id="vg:55060258"/>
<evidence type="ECO:0000256" key="55">
    <source>
        <dbReference type="ARBA" id="ARBA00049042"/>
    </source>
</evidence>
<comment type="function">
    <text evidence="44">Multifunctional protein involved in the transcription and replication of viral RNAs. Contains the proteinases responsible for the cleavages of the polyprotein.</text>
</comment>
<evidence type="ECO:0000256" key="26">
    <source>
        <dbReference type="ARBA" id="ARBA00022771"/>
    </source>
</evidence>
<feature type="domain" description="AV-Nsp11N/CoV-Nsp15M" evidence="85">
    <location>
        <begin position="6095"/>
        <end position="6210"/>
    </location>
</feature>
<dbReference type="InterPro" id="IPR044368">
    <property type="entry name" value="NSP6_gammaCoV"/>
</dbReference>
<dbReference type="CDD" id="cd21899">
    <property type="entry name" value="gammaCoV_Nsp9"/>
    <property type="match status" value="1"/>
</dbReference>
<feature type="domain" description="3Ecto" evidence="87">
    <location>
        <begin position="1793"/>
        <end position="1857"/>
    </location>
</feature>
<dbReference type="InterPro" id="IPR027417">
    <property type="entry name" value="P-loop_NTPase"/>
</dbReference>
<dbReference type="InterPro" id="IPR043608">
    <property type="entry name" value="CoV_NSP15_M"/>
</dbReference>
<feature type="domain" description="ExoN/MTase coactivator" evidence="79">
    <location>
        <begin position="3815"/>
        <end position="3956"/>
    </location>
</feature>
<dbReference type="SUPFAM" id="SSF142877">
    <property type="entry name" value="EndoU-like"/>
    <property type="match status" value="1"/>
</dbReference>
<dbReference type="EMBL" id="KM454473">
    <property type="protein sequence ID" value="AKF17722.1"/>
    <property type="molecule type" value="Genomic_RNA"/>
</dbReference>
<feature type="transmembrane region" description="Helical" evidence="65">
    <location>
        <begin position="3152"/>
        <end position="3169"/>
    </location>
</feature>
<dbReference type="CDD" id="cd21902">
    <property type="entry name" value="gammaCoV_Nsp10"/>
    <property type="match status" value="1"/>
</dbReference>
<dbReference type="Pfam" id="PF01661">
    <property type="entry name" value="Macro"/>
    <property type="match status" value="1"/>
</dbReference>
<dbReference type="Pfam" id="PF06460">
    <property type="entry name" value="CoV_Methyltr_2"/>
    <property type="match status" value="1"/>
</dbReference>
<feature type="domain" description="Macro" evidence="67">
    <location>
        <begin position="1027"/>
        <end position="1203"/>
    </location>
</feature>
<evidence type="ECO:0000256" key="53">
    <source>
        <dbReference type="ARBA" id="ARBA00047984"/>
    </source>
</evidence>
<evidence type="ECO:0000256" key="2">
    <source>
        <dbReference type="ARBA" id="ARBA00001936"/>
    </source>
</evidence>
<feature type="active site" evidence="59">
    <location>
        <position position="5602"/>
    </location>
</feature>
<dbReference type="InterPro" id="IPR009461">
    <property type="entry name" value="NSP16_CoV-like"/>
</dbReference>
<keyword evidence="21 62" id="KW-0479">Metal-binding</keyword>
<keyword evidence="24" id="KW-0688">Ribosomal frameshifting</keyword>
<dbReference type="Pfam" id="PF19219">
    <property type="entry name" value="CoV_NSP15_N"/>
    <property type="match status" value="1"/>
</dbReference>
<dbReference type="InterPro" id="IPR014829">
    <property type="entry name" value="NSP8_CoV"/>
</dbReference>
<dbReference type="InterPro" id="IPR043609">
    <property type="entry name" value="NendoU_nidovirus"/>
</dbReference>
<feature type="transmembrane region" description="Helical" evidence="65">
    <location>
        <begin position="3250"/>
        <end position="3268"/>
    </location>
</feature>
<dbReference type="InterPro" id="IPR044316">
    <property type="entry name" value="NSP14_gammaCoV"/>
</dbReference>
<dbReference type="PROSITE" id="PS51947">
    <property type="entry name" value="NIRAN"/>
    <property type="match status" value="1"/>
</dbReference>
<dbReference type="CDD" id="cd21168">
    <property type="entry name" value="M_gcv_Nsp15-like"/>
    <property type="match status" value="1"/>
</dbReference>
<dbReference type="GO" id="GO:0075523">
    <property type="term" value="P:viral translational frameshifting"/>
    <property type="evidence" value="ECO:0007669"/>
    <property type="project" value="UniProtKB-KW"/>
</dbReference>
<keyword evidence="14" id="KW-0945">Host-virus interaction</keyword>
<dbReference type="InterPro" id="IPR048672">
    <property type="entry name" value="NSP13_ZBD_CoV"/>
</dbReference>
<keyword evidence="42" id="KW-0456">Lyase</keyword>
<feature type="active site" evidence="61">
    <location>
        <position position="6256"/>
    </location>
</feature>
<evidence type="ECO:0000256" key="25">
    <source>
        <dbReference type="ARBA" id="ARBA00022759"/>
    </source>
</evidence>
<evidence type="ECO:0000259" key="69">
    <source>
        <dbReference type="PROSITE" id="PS51653"/>
    </source>
</evidence>
<evidence type="ECO:0000256" key="34">
    <source>
        <dbReference type="ARBA" id="ARBA00022884"/>
    </source>
</evidence>
<dbReference type="Pfam" id="PF09401">
    <property type="entry name" value="CoV_NSP10"/>
    <property type="match status" value="1"/>
</dbReference>
<dbReference type="Pfam" id="PF20632">
    <property type="entry name" value="CoV_NSP13_ZBD"/>
    <property type="match status" value="1"/>
</dbReference>
<evidence type="ECO:0000259" key="71">
    <source>
        <dbReference type="PROSITE" id="PS51943"/>
    </source>
</evidence>
<comment type="subunit">
    <text evidence="12">Homodimer.</text>
</comment>
<dbReference type="SUPFAM" id="SSF52540">
    <property type="entry name" value="P-loop containing nucleoside triphosphate hydrolases"/>
    <property type="match status" value="1"/>
</dbReference>
<comment type="function">
    <text evidence="49">Forms a primer, NSP9-pU, which is utilized by the polymerase for the initiation of RNA chains. Interacts with ribosome signal recognition particle RNA (SRP). Together with NSP8, suppress protein integration into the cell membrane, thereby disrupting host immune defenses.</text>
</comment>
<feature type="transmembrane region" description="Helical" evidence="65">
    <location>
        <begin position="2617"/>
        <end position="2637"/>
    </location>
</feature>
<dbReference type="Pfam" id="PF17896">
    <property type="entry name" value="NSP2_gammaCoV"/>
    <property type="match status" value="1"/>
</dbReference>
<dbReference type="Pfam" id="PF20633">
    <property type="entry name" value="CoV_NSP13_stalk"/>
    <property type="match status" value="1"/>
</dbReference>
<dbReference type="SUPFAM" id="SSF53335">
    <property type="entry name" value="S-adenosyl-L-methionine-dependent methyltransferases"/>
    <property type="match status" value="1"/>
</dbReference>
<dbReference type="Pfam" id="PF06478">
    <property type="entry name" value="CoV_RPol_N"/>
    <property type="match status" value="1"/>
</dbReference>
<feature type="domain" description="Nsp4C" evidence="73">
    <location>
        <begin position="2713"/>
        <end position="2808"/>
    </location>
</feature>
<keyword evidence="20 59" id="KW-0540">Nuclease</keyword>
<dbReference type="PROSITE" id="PS51993">
    <property type="entry name" value="COV_3ECTO"/>
    <property type="match status" value="1"/>
</dbReference>
<feature type="transmembrane region" description="Helical" evidence="65">
    <location>
        <begin position="2587"/>
        <end position="2611"/>
    </location>
</feature>
<feature type="region of interest" description="ZF1" evidence="62">
    <location>
        <begin position="1939"/>
        <end position="1952"/>
    </location>
</feature>
<evidence type="ECO:0000256" key="64">
    <source>
        <dbReference type="SAM" id="MobiDB-lite"/>
    </source>
</evidence>